<organism evidence="1">
    <name type="scientific">marine metagenome</name>
    <dbReference type="NCBI Taxonomy" id="408172"/>
    <lineage>
        <taxon>unclassified sequences</taxon>
        <taxon>metagenomes</taxon>
        <taxon>ecological metagenomes</taxon>
    </lineage>
</organism>
<accession>A0A382XS73</accession>
<dbReference type="AlphaFoldDB" id="A0A382XS73"/>
<protein>
    <submittedName>
        <fullName evidence="1">Uncharacterized protein</fullName>
    </submittedName>
</protein>
<evidence type="ECO:0000313" key="1">
    <source>
        <dbReference type="EMBL" id="SVD73982.1"/>
    </source>
</evidence>
<gene>
    <name evidence="1" type="ORF">METZ01_LOCUS426836</name>
</gene>
<sequence>VRTKQNEYFDGRTIGCDLVNPDFMNL</sequence>
<proteinExistence type="predicted"/>
<name>A0A382XS73_9ZZZZ</name>
<feature type="non-terminal residue" evidence="1">
    <location>
        <position position="1"/>
    </location>
</feature>
<dbReference type="EMBL" id="UINC01170105">
    <property type="protein sequence ID" value="SVD73982.1"/>
    <property type="molecule type" value="Genomic_DNA"/>
</dbReference>
<reference evidence="1" key="1">
    <citation type="submission" date="2018-05" db="EMBL/GenBank/DDBJ databases">
        <authorList>
            <person name="Lanie J.A."/>
            <person name="Ng W.-L."/>
            <person name="Kazmierczak K.M."/>
            <person name="Andrzejewski T.M."/>
            <person name="Davidsen T.M."/>
            <person name="Wayne K.J."/>
            <person name="Tettelin H."/>
            <person name="Glass J.I."/>
            <person name="Rusch D."/>
            <person name="Podicherti R."/>
            <person name="Tsui H.-C.T."/>
            <person name="Winkler M.E."/>
        </authorList>
    </citation>
    <scope>NUCLEOTIDE SEQUENCE</scope>
</reference>
<feature type="non-terminal residue" evidence="1">
    <location>
        <position position="26"/>
    </location>
</feature>